<comment type="caution">
    <text evidence="1">The sequence shown here is derived from an EMBL/GenBank/DDBJ whole genome shotgun (WGS) entry which is preliminary data.</text>
</comment>
<proteinExistence type="predicted"/>
<name>A0AA92SZD9_9BACT</name>
<dbReference type="InterPro" id="IPR029044">
    <property type="entry name" value="Nucleotide-diphossugar_trans"/>
</dbReference>
<dbReference type="Proteomes" id="UP000261187">
    <property type="component" value="Unassembled WGS sequence"/>
</dbReference>
<protein>
    <submittedName>
        <fullName evidence="1">Uncharacterized protein</fullName>
    </submittedName>
</protein>
<sequence>MDADMIQIGHLVVNVEGKELSRSPHPDMFIDDDQSEIQENVSGYVWSGIHRKRVFENLRFPIGFWFEDMITKMLLSRLCKKFAFVHECLYCKTVHANNASLKLWNGSNSKCIDHLFLVTKFAEYGTQTLYFDDSELGLNVLNELRLLWQRTKGMNLQVREAVFVMGSDLLRRYPVNTSSVATRQMRRYAKDFLNGHYLKWEVDGWIGLFEDHFI</sequence>
<evidence type="ECO:0000313" key="2">
    <source>
        <dbReference type="Proteomes" id="UP000261187"/>
    </source>
</evidence>
<dbReference type="SUPFAM" id="SSF53448">
    <property type="entry name" value="Nucleotide-diphospho-sugar transferases"/>
    <property type="match status" value="1"/>
</dbReference>
<accession>A0AA92SZD9</accession>
<reference evidence="1 2" key="1">
    <citation type="submission" date="2018-08" db="EMBL/GenBank/DDBJ databases">
        <title>A genome reference for cultivated species of the human gut microbiota.</title>
        <authorList>
            <person name="Zou Y."/>
            <person name="Xue W."/>
            <person name="Luo G."/>
        </authorList>
    </citation>
    <scope>NUCLEOTIDE SEQUENCE [LARGE SCALE GENOMIC DNA]</scope>
    <source>
        <strain evidence="1 2">TF06-40</strain>
    </source>
</reference>
<gene>
    <name evidence="1" type="ORF">DXC61_04665</name>
</gene>
<dbReference type="AlphaFoldDB" id="A0AA92SZD9"/>
<dbReference type="EMBL" id="QSSA01000007">
    <property type="protein sequence ID" value="RGL62548.1"/>
    <property type="molecule type" value="Genomic_DNA"/>
</dbReference>
<organism evidence="1 2">
    <name type="scientific">Segatella copri</name>
    <dbReference type="NCBI Taxonomy" id="165179"/>
    <lineage>
        <taxon>Bacteria</taxon>
        <taxon>Pseudomonadati</taxon>
        <taxon>Bacteroidota</taxon>
        <taxon>Bacteroidia</taxon>
        <taxon>Bacteroidales</taxon>
        <taxon>Prevotellaceae</taxon>
        <taxon>Segatella</taxon>
    </lineage>
</organism>
<evidence type="ECO:0000313" key="1">
    <source>
        <dbReference type="EMBL" id="RGL62548.1"/>
    </source>
</evidence>